<gene>
    <name evidence="15" type="primary">SETD8</name>
    <name evidence="15" type="ORF">SK128_011831</name>
</gene>
<dbReference type="GO" id="GO:0140944">
    <property type="term" value="F:histone H4K20 monomethyltransferase activity"/>
    <property type="evidence" value="ECO:0007669"/>
    <property type="project" value="UniProtKB-EC"/>
</dbReference>
<evidence type="ECO:0000256" key="3">
    <source>
        <dbReference type="ARBA" id="ARBA00012187"/>
    </source>
</evidence>
<feature type="domain" description="SET" evidence="14">
    <location>
        <begin position="350"/>
        <end position="471"/>
    </location>
</feature>
<protein>
    <recommendedName>
        <fullName evidence="3">[histone H4]-lysine(20) N-methyltransferase</fullName>
        <ecNumber evidence="3">2.1.1.361</ecNumber>
    </recommendedName>
</protein>
<feature type="region of interest" description="Disordered" evidence="13">
    <location>
        <begin position="26"/>
        <end position="54"/>
    </location>
</feature>
<keyword evidence="10" id="KW-0804">Transcription</keyword>
<keyword evidence="11" id="KW-0539">Nucleus</keyword>
<keyword evidence="8" id="KW-0156">Chromatin regulator</keyword>
<dbReference type="GO" id="GO:0005634">
    <property type="term" value="C:nucleus"/>
    <property type="evidence" value="ECO:0007669"/>
    <property type="project" value="UniProtKB-SubCell"/>
</dbReference>
<feature type="region of interest" description="Disordered" evidence="13">
    <location>
        <begin position="67"/>
        <end position="97"/>
    </location>
</feature>
<dbReference type="InterPro" id="IPR046341">
    <property type="entry name" value="SET_dom_sf"/>
</dbReference>
<reference evidence="15 16" key="1">
    <citation type="submission" date="2023-11" db="EMBL/GenBank/DDBJ databases">
        <title>Halocaridina rubra genome assembly.</title>
        <authorList>
            <person name="Smith C."/>
        </authorList>
    </citation>
    <scope>NUCLEOTIDE SEQUENCE [LARGE SCALE GENOMIC DNA]</scope>
    <source>
        <strain evidence="15">EP-1</strain>
        <tissue evidence="15">Whole</tissue>
    </source>
</reference>
<evidence type="ECO:0000313" key="15">
    <source>
        <dbReference type="EMBL" id="KAK7083987.1"/>
    </source>
</evidence>
<dbReference type="InterPro" id="IPR001214">
    <property type="entry name" value="SET_dom"/>
</dbReference>
<evidence type="ECO:0000256" key="7">
    <source>
        <dbReference type="ARBA" id="ARBA00022691"/>
    </source>
</evidence>
<feature type="compositionally biased region" description="Polar residues" evidence="13">
    <location>
        <begin position="81"/>
        <end position="91"/>
    </location>
</feature>
<dbReference type="PROSITE" id="PS51571">
    <property type="entry name" value="SAM_MT43_PR_SET"/>
    <property type="match status" value="1"/>
</dbReference>
<dbReference type="Proteomes" id="UP001381693">
    <property type="component" value="Unassembled WGS sequence"/>
</dbReference>
<comment type="catalytic activity">
    <reaction evidence="12">
        <text>L-lysyl(20)-[histone H4] + S-adenosyl-L-methionine = N(6)-methyl-L-lysyl(20)-[histone H4] + S-adenosyl-L-homocysteine + H(+)</text>
        <dbReference type="Rhea" id="RHEA:60344"/>
        <dbReference type="Rhea" id="RHEA-COMP:15554"/>
        <dbReference type="Rhea" id="RHEA-COMP:15555"/>
        <dbReference type="ChEBI" id="CHEBI:15378"/>
        <dbReference type="ChEBI" id="CHEBI:29969"/>
        <dbReference type="ChEBI" id="CHEBI:57856"/>
        <dbReference type="ChEBI" id="CHEBI:59789"/>
        <dbReference type="ChEBI" id="CHEBI:61929"/>
        <dbReference type="EC" id="2.1.1.361"/>
    </reaction>
</comment>
<feature type="region of interest" description="Disordered" evidence="13">
    <location>
        <begin position="177"/>
        <end position="227"/>
    </location>
</feature>
<dbReference type="InterPro" id="IPR051760">
    <property type="entry name" value="KMT5A"/>
</dbReference>
<keyword evidence="16" id="KW-1185">Reference proteome</keyword>
<dbReference type="InterPro" id="IPR016858">
    <property type="entry name" value="KMT5A-like"/>
</dbReference>
<dbReference type="EMBL" id="JAXCGZ010002372">
    <property type="protein sequence ID" value="KAK7083987.1"/>
    <property type="molecule type" value="Genomic_DNA"/>
</dbReference>
<comment type="subcellular location">
    <subcellularLocation>
        <location evidence="2">Chromosome</location>
    </subcellularLocation>
    <subcellularLocation>
        <location evidence="1">Nucleus</location>
    </subcellularLocation>
</comment>
<feature type="compositionally biased region" description="Low complexity" evidence="13">
    <location>
        <begin position="183"/>
        <end position="213"/>
    </location>
</feature>
<evidence type="ECO:0000256" key="13">
    <source>
        <dbReference type="SAM" id="MobiDB-lite"/>
    </source>
</evidence>
<evidence type="ECO:0000256" key="5">
    <source>
        <dbReference type="ARBA" id="ARBA00022603"/>
    </source>
</evidence>
<dbReference type="PANTHER" id="PTHR46167:SF1">
    <property type="entry name" value="N-LYSINE METHYLTRANSFERASE KMT5A"/>
    <property type="match status" value="1"/>
</dbReference>
<comment type="caution">
    <text evidence="15">The sequence shown here is derived from an EMBL/GenBank/DDBJ whole genome shotgun (WGS) entry which is preliminary data.</text>
</comment>
<evidence type="ECO:0000256" key="2">
    <source>
        <dbReference type="ARBA" id="ARBA00004286"/>
    </source>
</evidence>
<dbReference type="SUPFAM" id="SSF82199">
    <property type="entry name" value="SET domain"/>
    <property type="match status" value="1"/>
</dbReference>
<dbReference type="GO" id="GO:0005700">
    <property type="term" value="C:polytene chromosome"/>
    <property type="evidence" value="ECO:0007669"/>
    <property type="project" value="TreeGrafter"/>
</dbReference>
<evidence type="ECO:0000259" key="14">
    <source>
        <dbReference type="PROSITE" id="PS50280"/>
    </source>
</evidence>
<evidence type="ECO:0000256" key="10">
    <source>
        <dbReference type="ARBA" id="ARBA00023163"/>
    </source>
</evidence>
<evidence type="ECO:0000256" key="1">
    <source>
        <dbReference type="ARBA" id="ARBA00004123"/>
    </source>
</evidence>
<evidence type="ECO:0000256" key="6">
    <source>
        <dbReference type="ARBA" id="ARBA00022679"/>
    </source>
</evidence>
<feature type="compositionally biased region" description="Basic and acidic residues" evidence="13">
    <location>
        <begin position="44"/>
        <end position="54"/>
    </location>
</feature>
<keyword evidence="5 15" id="KW-0489">Methyltransferase</keyword>
<evidence type="ECO:0000256" key="4">
    <source>
        <dbReference type="ARBA" id="ARBA00022454"/>
    </source>
</evidence>
<keyword evidence="9" id="KW-0805">Transcription regulation</keyword>
<dbReference type="AlphaFoldDB" id="A0AAN8XID6"/>
<dbReference type="Pfam" id="PF00856">
    <property type="entry name" value="SET"/>
    <property type="match status" value="1"/>
</dbReference>
<dbReference type="GO" id="GO:0006357">
    <property type="term" value="P:regulation of transcription by RNA polymerase II"/>
    <property type="evidence" value="ECO:0007669"/>
    <property type="project" value="TreeGrafter"/>
</dbReference>
<keyword evidence="6 15" id="KW-0808">Transferase</keyword>
<dbReference type="InterPro" id="IPR047266">
    <property type="entry name" value="KMT5A-like_SET"/>
</dbReference>
<dbReference type="CDD" id="cd10528">
    <property type="entry name" value="SET_SETD8"/>
    <property type="match status" value="1"/>
</dbReference>
<dbReference type="PROSITE" id="PS50280">
    <property type="entry name" value="SET"/>
    <property type="match status" value="1"/>
</dbReference>
<proteinExistence type="predicted"/>
<name>A0AAN8XID6_HALRR</name>
<accession>A0AAN8XID6</accession>
<organism evidence="15 16">
    <name type="scientific">Halocaridina rubra</name>
    <name type="common">Hawaiian red shrimp</name>
    <dbReference type="NCBI Taxonomy" id="373956"/>
    <lineage>
        <taxon>Eukaryota</taxon>
        <taxon>Metazoa</taxon>
        <taxon>Ecdysozoa</taxon>
        <taxon>Arthropoda</taxon>
        <taxon>Crustacea</taxon>
        <taxon>Multicrustacea</taxon>
        <taxon>Malacostraca</taxon>
        <taxon>Eumalacostraca</taxon>
        <taxon>Eucarida</taxon>
        <taxon>Decapoda</taxon>
        <taxon>Pleocyemata</taxon>
        <taxon>Caridea</taxon>
        <taxon>Atyoidea</taxon>
        <taxon>Atyidae</taxon>
        <taxon>Halocaridina</taxon>
    </lineage>
</organism>
<evidence type="ECO:0000313" key="16">
    <source>
        <dbReference type="Proteomes" id="UP001381693"/>
    </source>
</evidence>
<dbReference type="SMART" id="SM00317">
    <property type="entry name" value="SET"/>
    <property type="match status" value="1"/>
</dbReference>
<evidence type="ECO:0000256" key="8">
    <source>
        <dbReference type="ARBA" id="ARBA00022853"/>
    </source>
</evidence>
<feature type="region of interest" description="Disordered" evidence="13">
    <location>
        <begin position="269"/>
        <end position="309"/>
    </location>
</feature>
<evidence type="ECO:0000256" key="11">
    <source>
        <dbReference type="ARBA" id="ARBA00023242"/>
    </source>
</evidence>
<evidence type="ECO:0000256" key="12">
    <source>
        <dbReference type="ARBA" id="ARBA00047784"/>
    </source>
</evidence>
<keyword evidence="7" id="KW-0949">S-adenosyl-L-methionine</keyword>
<keyword evidence="4" id="KW-0158">Chromosome</keyword>
<dbReference type="PANTHER" id="PTHR46167">
    <property type="entry name" value="N-LYSINE METHYLTRANSFERASE KMT5A"/>
    <property type="match status" value="1"/>
</dbReference>
<dbReference type="GO" id="GO:0043516">
    <property type="term" value="P:regulation of DNA damage response, signal transduction by p53 class mediator"/>
    <property type="evidence" value="ECO:0007669"/>
    <property type="project" value="TreeGrafter"/>
</dbReference>
<dbReference type="GO" id="GO:0032259">
    <property type="term" value="P:methylation"/>
    <property type="evidence" value="ECO:0007669"/>
    <property type="project" value="UniProtKB-KW"/>
</dbReference>
<dbReference type="Gene3D" id="2.170.270.10">
    <property type="entry name" value="SET domain"/>
    <property type="match status" value="1"/>
</dbReference>
<evidence type="ECO:0000256" key="9">
    <source>
        <dbReference type="ARBA" id="ARBA00023015"/>
    </source>
</evidence>
<sequence>MVNHFQNCHRNILKRPGVRVTMVKGKRRTNRSSKDENALVNHVDGPKGPKDSRLDTKMETVLNNKKSNQTGAVSRKKESKITNYFSPSSKSPPVAYDAESTQGESLTNGTYGMALDVSVGQLGRPISVSAPTTPTDSKTMNGYLAVSSTVTALITPPKRTVFTRSQALKELQLQFPNEPNCVSNSPAKTPSPASNTSSTTSLASPLAVSAASSLDESTSPHAGPLTPHKIQALNEKRLRLDSPLSPASTLAKLKISLTPKKLVFNGKPSKARRKLPTQPTSRIATQPKEEKSVKHHANSTVANGEVRPTHKETQITEFFPIRRSRRKPKTELQLEQQKEIEERILNNCEEGLKVEHFGAKGRGVVTTRHFSKGEFVIEYIGDLIDMREAKDREKIYSQDASKGCYNYYFTFQNQQYCIDATEETGYLGRLVNHSRNGNLVTKAVEVNGRPHLILLAKTDIEPNTEILYDYGDRSKEALQHHPWLAL</sequence>
<dbReference type="EC" id="2.1.1.361" evidence="3"/>